<evidence type="ECO:0000256" key="2">
    <source>
        <dbReference type="ARBA" id="ARBA00022527"/>
    </source>
</evidence>
<comment type="similarity">
    <text evidence="1">Belongs to the protein kinase superfamily. STE Ser/Thr protein kinase family. MAP kinase kinase kinase subfamily.</text>
</comment>
<evidence type="ECO:0000256" key="5">
    <source>
        <dbReference type="ARBA" id="ARBA00022777"/>
    </source>
</evidence>
<keyword evidence="3" id="KW-0808">Transferase</keyword>
<dbReference type="PROSITE" id="PS00107">
    <property type="entry name" value="PROTEIN_KINASE_ATP"/>
    <property type="match status" value="1"/>
</dbReference>
<reference evidence="10" key="2">
    <citation type="submission" date="2021-01" db="EMBL/GenBank/DDBJ databases">
        <authorList>
            <person name="Schikora-Tamarit M.A."/>
        </authorList>
    </citation>
    <scope>NUCLEOTIDE SEQUENCE</scope>
    <source>
        <strain evidence="10">NCAIM Y.01608</strain>
    </source>
</reference>
<protein>
    <recommendedName>
        <fullName evidence="9">Protein kinase domain-containing protein</fullName>
    </recommendedName>
</protein>
<gene>
    <name evidence="10" type="ORF">OGATHE_002407</name>
</gene>
<dbReference type="EMBL" id="JAEUBD010000983">
    <property type="protein sequence ID" value="KAH3669595.1"/>
    <property type="molecule type" value="Genomic_DNA"/>
</dbReference>
<evidence type="ECO:0000256" key="1">
    <source>
        <dbReference type="ARBA" id="ARBA00006529"/>
    </source>
</evidence>
<evidence type="ECO:0000256" key="6">
    <source>
        <dbReference type="ARBA" id="ARBA00022840"/>
    </source>
</evidence>
<dbReference type="InterPro" id="IPR008271">
    <property type="entry name" value="Ser/Thr_kinase_AS"/>
</dbReference>
<feature type="compositionally biased region" description="Polar residues" evidence="8">
    <location>
        <begin position="113"/>
        <end position="129"/>
    </location>
</feature>
<keyword evidence="5" id="KW-0418">Kinase</keyword>
<feature type="compositionally biased region" description="Polar residues" evidence="8">
    <location>
        <begin position="45"/>
        <end position="55"/>
    </location>
</feature>
<comment type="caution">
    <text evidence="10">The sequence shown here is derived from an EMBL/GenBank/DDBJ whole genome shotgun (WGS) entry which is preliminary data.</text>
</comment>
<dbReference type="GO" id="GO:0038066">
    <property type="term" value="P:p38MAPK cascade"/>
    <property type="evidence" value="ECO:0007669"/>
    <property type="project" value="TreeGrafter"/>
</dbReference>
<dbReference type="InterPro" id="IPR011009">
    <property type="entry name" value="Kinase-like_dom_sf"/>
</dbReference>
<dbReference type="InterPro" id="IPR050538">
    <property type="entry name" value="MAP_kinase_kinase_kinase"/>
</dbReference>
<evidence type="ECO:0000313" key="11">
    <source>
        <dbReference type="Proteomes" id="UP000788993"/>
    </source>
</evidence>
<evidence type="ECO:0000313" key="10">
    <source>
        <dbReference type="EMBL" id="KAH3669595.1"/>
    </source>
</evidence>
<dbReference type="CDD" id="cd06626">
    <property type="entry name" value="STKc_MEKK4"/>
    <property type="match status" value="1"/>
</dbReference>
<evidence type="ECO:0000256" key="4">
    <source>
        <dbReference type="ARBA" id="ARBA00022741"/>
    </source>
</evidence>
<evidence type="ECO:0000256" key="7">
    <source>
        <dbReference type="PROSITE-ProRule" id="PRU10141"/>
    </source>
</evidence>
<keyword evidence="4 7" id="KW-0547">Nucleotide-binding</keyword>
<feature type="region of interest" description="Disordered" evidence="8">
    <location>
        <begin position="1"/>
        <end position="55"/>
    </location>
</feature>
<accession>A0A9P8PDI7</accession>
<evidence type="ECO:0000256" key="8">
    <source>
        <dbReference type="SAM" id="MobiDB-lite"/>
    </source>
</evidence>
<dbReference type="GO" id="GO:0004674">
    <property type="term" value="F:protein serine/threonine kinase activity"/>
    <property type="evidence" value="ECO:0007669"/>
    <property type="project" value="UniProtKB-KW"/>
</dbReference>
<feature type="compositionally biased region" description="Basic and acidic residues" evidence="8">
    <location>
        <begin position="1"/>
        <end position="21"/>
    </location>
</feature>
<dbReference type="PANTHER" id="PTHR48016:SF32">
    <property type="entry name" value="MITOGEN-ACTIVATED PROTEIN KINASE KINASE KINASE 4"/>
    <property type="match status" value="1"/>
</dbReference>
<dbReference type="InterPro" id="IPR000719">
    <property type="entry name" value="Prot_kinase_dom"/>
</dbReference>
<feature type="region of interest" description="Disordered" evidence="8">
    <location>
        <begin position="474"/>
        <end position="509"/>
    </location>
</feature>
<organism evidence="10 11">
    <name type="scientific">Ogataea polymorpha</name>
    <dbReference type="NCBI Taxonomy" id="460523"/>
    <lineage>
        <taxon>Eukaryota</taxon>
        <taxon>Fungi</taxon>
        <taxon>Dikarya</taxon>
        <taxon>Ascomycota</taxon>
        <taxon>Saccharomycotina</taxon>
        <taxon>Pichiomycetes</taxon>
        <taxon>Pichiales</taxon>
        <taxon>Pichiaceae</taxon>
        <taxon>Ogataea</taxon>
    </lineage>
</organism>
<dbReference type="GO" id="GO:0005524">
    <property type="term" value="F:ATP binding"/>
    <property type="evidence" value="ECO:0007669"/>
    <property type="project" value="UniProtKB-UniRule"/>
</dbReference>
<dbReference type="SMART" id="SM00220">
    <property type="entry name" value="S_TKc"/>
    <property type="match status" value="1"/>
</dbReference>
<dbReference type="PROSITE" id="PS00108">
    <property type="entry name" value="PROTEIN_KINASE_ST"/>
    <property type="match status" value="1"/>
</dbReference>
<name>A0A9P8PDI7_9ASCO</name>
<dbReference type="PANTHER" id="PTHR48016">
    <property type="entry name" value="MAP KINASE KINASE KINASE SSK2-RELATED-RELATED"/>
    <property type="match status" value="1"/>
</dbReference>
<evidence type="ECO:0000256" key="3">
    <source>
        <dbReference type="ARBA" id="ARBA00022679"/>
    </source>
</evidence>
<sequence length="1497" mass="170526">MSPTSKDKPNDEETHHEDSETLRSLSKLKLQIPSQGVLLSPRGTPLSSPHSTGTYTADHMLKIQTDLNNGVPVEAIGKLDTTPEQLPTKKSVKSSPDEQPQRTPLLKTPSFHYITNGTGPISSRSSRGNSNYQKLRTLFSNQSNGSSGPMSATIEGVRPHSSILRSNLNTKYSQQYQQQEMVYLNGINKFKNRYKVNDDYYNKSVDIEDDDDPAEVTVDEDPEALKIQDKFEEFQEDLSQDDSKEFKALKALSQQVGMTTNEWEKPSEYRLDSTVLLDILNQSDDIQLKHTDDNAAILERLEWQSLLQSVLTGDVLTGEKTKLIKPLNEVEGESYLRASYKEDLWIGIRSKLFGRTEEDQKRLVQYHRGLVDEILDEIMNFRLEMPEDIQNSPYITQVKFGFDKVNDLLDRYERCQELWRTQKEMENEKPLCGTPEFTSRLHALIAWTSITCAIQRESDVLRKWVGNDDLDILRSPGPSSSNSELPELESQDDQDHSDSETSSSRNKNGNIFKEDRSFVERIMKEKDIEDLFNKRLFASCAHWTFKAKESYLEYQQYFEKLNLPSYVDSLLVLAMFPSKLMKELVNTRLSYAKKLRNPTMMMIDQVLEDFKLYITLALEIRTSFLEYCSPREGWISSLDYQDADFDNAILECVHHYLLLLNRKLLDSPKSSKSFRTFKEPEELEREWSFLQNLGFYIEGGAAEVATQFSILTSKLVARLHQYMQHQFQGPPYDGTPLDKHKMVRWYTSMMENFGQLKRKFFRFHAILNFYFQNSILYNLNGARMKKFLDMLKESNHVLYYNAQLAEEGVYVFASESIASKPYEVSRILKSSHLGVDFSKIPKRHMEAADNYTYYAEPIYAEAENFDEDQNEFDESYDYVLVVYPAKAMMWDGIVLPLDLTSLPIGNLDKGKVLLISKGGSSSKIDDCANWFKECVGNTIGSAVGKRCSLPKVQRELQLISKQFFRMSCFVIDAVPSVRNQCRGIEDTQELANTVFTYIRDSGRDFLRTFDNARKSVLILKLLQFAIEWLSFIVDDCIPTDPKTFRWCVSALEFAMDITTGFNILTLDSEKFYRLKDKVAGCMSLLISHFDIMGARTKEMQKKRMLNYHSISEKDLFTLDDESLSSLREHIMYQIGRLEEERRLLQVEQQSVGRVLDDTDTDNQFLTYLASSFSSVSIRWQKGKFLGGGTFGSVYASINLDTGGALAVKEIRFQDRQSIKSIVPAIKGEMTVLEMLSHPNIVQFFGVEVHRDRVYIFMEYCSGGSLASLLEYGRIEDESVIQLYTLQMLEGLAYLHQFGIVHRDIKPENILLDHMGVIKFVDFGSAKVIAMAAHGNTSNTTGGSSSSGGNGSGSGTATLNSILHSGRKTQALTGTPMYMSPETIRGETIGKFGAIDIWSLGCCLLEMATGRRPWANLDNEFAVMYHIAAGHLPQFPSNDQLSIQGQHFLAKCLDIDPTKRLTAVDLLQDPWIQAIRNEAFSDSSNSSTTELAGEHTPV</sequence>
<feature type="compositionally biased region" description="Low complexity" evidence="8">
    <location>
        <begin position="474"/>
        <end position="485"/>
    </location>
</feature>
<dbReference type="Gene3D" id="3.30.200.20">
    <property type="entry name" value="Phosphorylase Kinase, domain 1"/>
    <property type="match status" value="1"/>
</dbReference>
<feature type="binding site" evidence="7">
    <location>
        <position position="1208"/>
    </location>
    <ligand>
        <name>ATP</name>
        <dbReference type="ChEBI" id="CHEBI:30616"/>
    </ligand>
</feature>
<feature type="region of interest" description="Disordered" evidence="8">
    <location>
        <begin position="77"/>
        <end position="129"/>
    </location>
</feature>
<feature type="domain" description="Protein kinase" evidence="9">
    <location>
        <begin position="1179"/>
        <end position="1471"/>
    </location>
</feature>
<keyword evidence="6 7" id="KW-0067">ATP-binding</keyword>
<dbReference type="GO" id="GO:0030447">
    <property type="term" value="P:filamentous growth"/>
    <property type="evidence" value="ECO:0007669"/>
    <property type="project" value="UniProtKB-ARBA"/>
</dbReference>
<dbReference type="Pfam" id="PF00069">
    <property type="entry name" value="Pkinase"/>
    <property type="match status" value="2"/>
</dbReference>
<dbReference type="SUPFAM" id="SSF56112">
    <property type="entry name" value="Protein kinase-like (PK-like)"/>
    <property type="match status" value="1"/>
</dbReference>
<keyword evidence="11" id="KW-1185">Reference proteome</keyword>
<reference evidence="10" key="1">
    <citation type="journal article" date="2021" name="Open Biol.">
        <title>Shared evolutionary footprints suggest mitochondrial oxidative damage underlies multiple complex I losses in fungi.</title>
        <authorList>
            <person name="Schikora-Tamarit M.A."/>
            <person name="Marcet-Houben M."/>
            <person name="Nosek J."/>
            <person name="Gabaldon T."/>
        </authorList>
    </citation>
    <scope>NUCLEOTIDE SEQUENCE</scope>
    <source>
        <strain evidence="10">NCAIM Y.01608</strain>
    </source>
</reference>
<dbReference type="InterPro" id="IPR017441">
    <property type="entry name" value="Protein_kinase_ATP_BS"/>
</dbReference>
<evidence type="ECO:0000259" key="9">
    <source>
        <dbReference type="PROSITE" id="PS50011"/>
    </source>
</evidence>
<proteinExistence type="inferred from homology"/>
<keyword evidence="2" id="KW-0723">Serine/threonine-protein kinase</keyword>
<dbReference type="PROSITE" id="PS50011">
    <property type="entry name" value="PROTEIN_KINASE_DOM"/>
    <property type="match status" value="1"/>
</dbReference>
<dbReference type="Proteomes" id="UP000788993">
    <property type="component" value="Unassembled WGS sequence"/>
</dbReference>
<dbReference type="Gene3D" id="1.10.510.10">
    <property type="entry name" value="Transferase(Phosphotransferase) domain 1"/>
    <property type="match status" value="1"/>
</dbReference>